<dbReference type="EMBL" id="HBIM01009454">
    <property type="protein sequence ID" value="CAE0410548.1"/>
    <property type="molecule type" value="Transcribed_RNA"/>
</dbReference>
<feature type="compositionally biased region" description="Basic and acidic residues" evidence="1">
    <location>
        <begin position="27"/>
        <end position="38"/>
    </location>
</feature>
<name>A0A7S3L3S5_9STRA</name>
<evidence type="ECO:0000256" key="1">
    <source>
        <dbReference type="SAM" id="MobiDB-lite"/>
    </source>
</evidence>
<dbReference type="AlphaFoldDB" id="A0A7S3L3S5"/>
<sequence>MTSTARRLSSSFLDLPPLPASKNTMTGERHLTQHRVAETDTSVAQGVERGDSSLEERGDSLLASEIPKDYTQPGLAGGDETDSSSLLLNRVLGHSRATIPLKRRRSLPCPKGIPGNHFLQGIAIEDCKDLLSIPDPPTPPASPQKQRLATRRASGKSAPLRDLSNGDKGLVADSSSSAIMNKRNAPSTPTRKPKRSRLSLPNMASPLVSTKKKPPAARTCSLQDTPPTEETMRLLRIEIPERAVPKLKHQRSSFQMYKAPEKTPNVYEIPTQPDAEKLVEIRKLVHAYTLLPEKRRFESKEAKEIEAVTGYPIVPAFIPEGAVSEVEKHLRRHRIIANLPTRMKDVDACKIRDVRLMQNATQCRVRKLRGGYVEYFHVPSGRYVPPEEFEARYLCMMDEVSSMRSKSWGSYFAKLTEEMKARKSTPSEERIIASSESSSTNSDNAQHHGPTTPPSSEEDCRENQKDMLGPMHSIQSEETEDEDMCTQAVYKTIENTKPHAQQEQRIIVPKTMQRSPSPTSPDMLLPFPSRDEPSSNASIARAERKLWTAIDEALATYSKEVLEIQAAEARKTK</sequence>
<feature type="compositionally biased region" description="Polar residues" evidence="1">
    <location>
        <begin position="173"/>
        <end position="190"/>
    </location>
</feature>
<feature type="region of interest" description="Disordered" evidence="1">
    <location>
        <begin position="512"/>
        <end position="537"/>
    </location>
</feature>
<feature type="region of interest" description="Disordered" evidence="1">
    <location>
        <begin position="419"/>
        <end position="464"/>
    </location>
</feature>
<feature type="compositionally biased region" description="Basic and acidic residues" evidence="1">
    <location>
        <begin position="48"/>
        <end position="59"/>
    </location>
</feature>
<evidence type="ECO:0000313" key="2">
    <source>
        <dbReference type="EMBL" id="CAE0410548.1"/>
    </source>
</evidence>
<proteinExistence type="predicted"/>
<feature type="region of interest" description="Disordered" evidence="1">
    <location>
        <begin position="1"/>
        <end position="82"/>
    </location>
</feature>
<feature type="compositionally biased region" description="Basic and acidic residues" evidence="1">
    <location>
        <begin position="419"/>
        <end position="431"/>
    </location>
</feature>
<accession>A0A7S3L3S5</accession>
<reference evidence="2" key="1">
    <citation type="submission" date="2021-01" db="EMBL/GenBank/DDBJ databases">
        <authorList>
            <person name="Corre E."/>
            <person name="Pelletier E."/>
            <person name="Niang G."/>
            <person name="Scheremetjew M."/>
            <person name="Finn R."/>
            <person name="Kale V."/>
            <person name="Holt S."/>
            <person name="Cochrane G."/>
            <person name="Meng A."/>
            <person name="Brown T."/>
            <person name="Cohen L."/>
        </authorList>
    </citation>
    <scope>NUCLEOTIDE SEQUENCE</scope>
    <source>
        <strain evidence="2">CCMP127</strain>
    </source>
</reference>
<organism evidence="2">
    <name type="scientific">Amphora coffeiformis</name>
    <dbReference type="NCBI Taxonomy" id="265554"/>
    <lineage>
        <taxon>Eukaryota</taxon>
        <taxon>Sar</taxon>
        <taxon>Stramenopiles</taxon>
        <taxon>Ochrophyta</taxon>
        <taxon>Bacillariophyta</taxon>
        <taxon>Bacillariophyceae</taxon>
        <taxon>Bacillariophycidae</taxon>
        <taxon>Thalassiophysales</taxon>
        <taxon>Catenulaceae</taxon>
        <taxon>Amphora</taxon>
    </lineage>
</organism>
<feature type="region of interest" description="Disordered" evidence="1">
    <location>
        <begin position="130"/>
        <end position="224"/>
    </location>
</feature>
<protein>
    <submittedName>
        <fullName evidence="2">Uncharacterized protein</fullName>
    </submittedName>
</protein>
<gene>
    <name evidence="2" type="ORF">ACOF00016_LOCUS7999</name>
</gene>